<evidence type="ECO:0000313" key="6">
    <source>
        <dbReference type="Proteomes" id="UP001231189"/>
    </source>
</evidence>
<evidence type="ECO:0000313" key="5">
    <source>
        <dbReference type="EMBL" id="KAK1660885.1"/>
    </source>
</evidence>
<keyword evidence="2" id="KW-0560">Oxidoreductase</keyword>
<dbReference type="PRINTS" id="PR00080">
    <property type="entry name" value="SDRFAMILY"/>
</dbReference>
<dbReference type="GO" id="GO:0005783">
    <property type="term" value="C:endoplasmic reticulum"/>
    <property type="evidence" value="ECO:0007669"/>
    <property type="project" value="TreeGrafter"/>
</dbReference>
<dbReference type="GO" id="GO:0045703">
    <property type="term" value="F:ketoreductase activity"/>
    <property type="evidence" value="ECO:0007669"/>
    <property type="project" value="TreeGrafter"/>
</dbReference>
<dbReference type="Proteomes" id="UP001231189">
    <property type="component" value="Unassembled WGS sequence"/>
</dbReference>
<keyword evidence="4" id="KW-0812">Transmembrane</keyword>
<evidence type="ECO:0000256" key="3">
    <source>
        <dbReference type="RuleBase" id="RU000363"/>
    </source>
</evidence>
<dbReference type="PRINTS" id="PR00081">
    <property type="entry name" value="GDHRDH"/>
</dbReference>
<protein>
    <submittedName>
        <fullName evidence="5">Uncharacterized protein</fullName>
    </submittedName>
</protein>
<name>A0AAD8SND9_LOLMU</name>
<dbReference type="InterPro" id="IPR002347">
    <property type="entry name" value="SDR_fam"/>
</dbReference>
<dbReference type="Pfam" id="PF00106">
    <property type="entry name" value="adh_short"/>
    <property type="match status" value="1"/>
</dbReference>
<comment type="caution">
    <text evidence="5">The sequence shown here is derived from an EMBL/GenBank/DDBJ whole genome shotgun (WGS) entry which is preliminary data.</text>
</comment>
<keyword evidence="6" id="KW-1185">Reference proteome</keyword>
<evidence type="ECO:0000256" key="2">
    <source>
        <dbReference type="ARBA" id="ARBA00023002"/>
    </source>
</evidence>
<proteinExistence type="inferred from homology"/>
<keyword evidence="1" id="KW-0521">NADP</keyword>
<comment type="similarity">
    <text evidence="3">Belongs to the short-chain dehydrogenases/reductases (SDR) family.</text>
</comment>
<dbReference type="InterPro" id="IPR051019">
    <property type="entry name" value="VLCFA-Steroid_DH"/>
</dbReference>
<dbReference type="EMBL" id="JAUUTY010000003">
    <property type="protein sequence ID" value="KAK1660885.1"/>
    <property type="molecule type" value="Genomic_DNA"/>
</dbReference>
<accession>A0AAD8SND9</accession>
<gene>
    <name evidence="5" type="ORF">QYE76_049044</name>
</gene>
<dbReference type="CDD" id="cd05356">
    <property type="entry name" value="17beta-HSD1_like_SDR_c"/>
    <property type="match status" value="1"/>
</dbReference>
<keyword evidence="4" id="KW-1133">Transmembrane helix</keyword>
<dbReference type="AlphaFoldDB" id="A0AAD8SND9"/>
<evidence type="ECO:0000256" key="4">
    <source>
        <dbReference type="SAM" id="Phobius"/>
    </source>
</evidence>
<dbReference type="FunFam" id="3.40.50.720:FF:000137">
    <property type="entry name" value="Hydroxysteroid (17-beta) dehydrogenase 3"/>
    <property type="match status" value="1"/>
</dbReference>
<dbReference type="SUPFAM" id="SSF51735">
    <property type="entry name" value="NAD(P)-binding Rossmann-fold domains"/>
    <property type="match status" value="1"/>
</dbReference>
<dbReference type="PIRSF" id="PIRSF000126">
    <property type="entry name" value="11-beta-HSD1"/>
    <property type="match status" value="1"/>
</dbReference>
<dbReference type="PANTHER" id="PTHR43899">
    <property type="entry name" value="RH59310P"/>
    <property type="match status" value="1"/>
</dbReference>
<dbReference type="PANTHER" id="PTHR43899:SF17">
    <property type="entry name" value="OS06G0299200 PROTEIN"/>
    <property type="match status" value="1"/>
</dbReference>
<dbReference type="InterPro" id="IPR036291">
    <property type="entry name" value="NAD(P)-bd_dom_sf"/>
</dbReference>
<keyword evidence="4" id="KW-0472">Membrane</keyword>
<reference evidence="5" key="1">
    <citation type="submission" date="2023-07" db="EMBL/GenBank/DDBJ databases">
        <title>A chromosome-level genome assembly of Lolium multiflorum.</title>
        <authorList>
            <person name="Chen Y."/>
            <person name="Copetti D."/>
            <person name="Kolliker R."/>
            <person name="Studer B."/>
        </authorList>
    </citation>
    <scope>NUCLEOTIDE SEQUENCE</scope>
    <source>
        <strain evidence="5">02402/16</strain>
        <tissue evidence="5">Leaf</tissue>
    </source>
</reference>
<sequence length="336" mass="37247">MASPLRQESVAPAWFVSLAFLGALYIAPFVLRLLAHIALCLRRPKDLRRSYGAWAVITGPTSGIGRSMALELARRGLNLVLVDLNDANLQEISKTIGSTHGVQTKTVVLDLSLVSTPQGDHAMARLRDTVEGLDVGVLVNNAGVAGPSARYIHEADVEVWVRMLRVNLWAVTELTSAVLPGMLERGRGAVLNMGSASSEAIPSFPLYTMYAATKRYVAQFSRSLYVEYRSKGIDVQCQAPFHVRTRIMSRLVDTSRFSMLVLLIALTPDTYARAAVRWIGHGPPLCAPNVRHQLLWSLAAVLPDRFHDWLRLHEHVRHRQLLRKESSTGRVHVPVI</sequence>
<evidence type="ECO:0000256" key="1">
    <source>
        <dbReference type="ARBA" id="ARBA00022857"/>
    </source>
</evidence>
<dbReference type="Gene3D" id="3.40.50.720">
    <property type="entry name" value="NAD(P)-binding Rossmann-like Domain"/>
    <property type="match status" value="1"/>
</dbReference>
<feature type="transmembrane region" description="Helical" evidence="4">
    <location>
        <begin position="12"/>
        <end position="41"/>
    </location>
</feature>
<organism evidence="5 6">
    <name type="scientific">Lolium multiflorum</name>
    <name type="common">Italian ryegrass</name>
    <name type="synonym">Lolium perenne subsp. multiflorum</name>
    <dbReference type="NCBI Taxonomy" id="4521"/>
    <lineage>
        <taxon>Eukaryota</taxon>
        <taxon>Viridiplantae</taxon>
        <taxon>Streptophyta</taxon>
        <taxon>Embryophyta</taxon>
        <taxon>Tracheophyta</taxon>
        <taxon>Spermatophyta</taxon>
        <taxon>Magnoliopsida</taxon>
        <taxon>Liliopsida</taxon>
        <taxon>Poales</taxon>
        <taxon>Poaceae</taxon>
        <taxon>BOP clade</taxon>
        <taxon>Pooideae</taxon>
        <taxon>Poodae</taxon>
        <taxon>Poeae</taxon>
        <taxon>Poeae Chloroplast Group 2 (Poeae type)</taxon>
        <taxon>Loliodinae</taxon>
        <taxon>Loliinae</taxon>
        <taxon>Lolium</taxon>
    </lineage>
</organism>